<dbReference type="PROSITE" id="PS50174">
    <property type="entry name" value="G_PATCH"/>
    <property type="match status" value="1"/>
</dbReference>
<sequence length="850" mass="95008">MDSSPEMERFGVSDADLEYMMDPMKRRHKESRKKRIYGIFASDDSGSDGEQSGFGGRDAGLKRKGANYSAPITFVSGGVKTVDNTEKDDQSGPPISDDEEDRMEADIHGSDSDSSSDAKPSVKSYRRPTVSVGAGRRAAVAAAGSKSAVTGFGAWERHTKGIGMKLLEQMGYQPGKGLGSEGQGIVTPVQATVRTGKAAVGYFGQESAPAPIRGTDVTESEFTEKIEGPRYKKKTGKSTRVTYEYKTADEIVASISPSTTAGAVKRHGLFLENSEMSKVKVIDMTSKEQRVYTGYEAALSRTTRYSQKPEDGVSGTSGPDAESKRLEQRREGRLFDCPALRHNVGLLLRSSEESIRKLDRMARFEEDHCVALEHEIEKLSETVKCESVEVRRLHIALDLIAKFEAELGHGDKGLSPEDIATWMSRVREECAELPEMPVLMAAMARPMLESSLNKWKPLSDPSYCYQLLSKWKDSFQNSLAFDVILETTWLNTLRRTIVNDWEPRDCEPLLQVLEAWRPLLSDELLENRILNDLVLPKLQDAVSSWNPLTDTIPIHTWLHPWLPWFGGTERLASIHDTVLQKLGYCFNNWHPSDGSAHSVLTPWRSVISLGAMSAFLGRHVVPKLGLALQQFKLNPASQNMDVWNWVMRWADLIGPAVLVNLLEQHFWPRWLTVLANWLHQGVEARQRGDHVSAGQVYQDVGRWYAGWKGQLPAECMEYASVKDTLTKALSMMERAMRGLPPQEPKPTSTPVDASRYAAPSNRPAQFTNNFTSTPLVAPPPTTLRKQVEQVAAQRGLTFHPIPNRMVEGQQVYRLESVHVFFDRNVSYLYSHVDGGWHPVSFAELMSKARQ</sequence>
<dbReference type="PANTHER" id="PTHR23329">
    <property type="entry name" value="TUFTELIN-INTERACTING PROTEIN 11-RELATED"/>
    <property type="match status" value="1"/>
</dbReference>
<name>A0A8T1MCW6_CLOSI</name>
<reference evidence="1 2" key="1">
    <citation type="journal article" date="2018" name="Biotechnol. Adv.">
        <title>Improved genomic resources and new bioinformatic workflow for the carcinogenic parasite Clonorchis sinensis: Biotechnological implications.</title>
        <authorList>
            <person name="Wang D."/>
            <person name="Korhonen P.K."/>
            <person name="Gasser R.B."/>
            <person name="Young N.D."/>
        </authorList>
    </citation>
    <scope>NUCLEOTIDE SEQUENCE [LARGE SCALE GENOMIC DNA]</scope>
    <source>
        <strain evidence="1">Cs-k2</strain>
    </source>
</reference>
<dbReference type="SMART" id="SM00443">
    <property type="entry name" value="G_patch"/>
    <property type="match status" value="1"/>
</dbReference>
<proteinExistence type="predicted"/>
<dbReference type="InterPro" id="IPR022783">
    <property type="entry name" value="GCFC_dom"/>
</dbReference>
<reference evidence="1 2" key="2">
    <citation type="journal article" date="2021" name="Genomics">
        <title>High-quality reference genome for Clonorchis sinensis.</title>
        <authorList>
            <person name="Young N.D."/>
            <person name="Stroehlein A.J."/>
            <person name="Kinkar L."/>
            <person name="Wang T."/>
            <person name="Sohn W.M."/>
            <person name="Chang B.C.H."/>
            <person name="Kaur P."/>
            <person name="Weisz D."/>
            <person name="Dudchenko O."/>
            <person name="Aiden E.L."/>
            <person name="Korhonen P.K."/>
            <person name="Gasser R.B."/>
        </authorList>
    </citation>
    <scope>NUCLEOTIDE SEQUENCE [LARGE SCALE GENOMIC DNA]</scope>
    <source>
        <strain evidence="1">Cs-k2</strain>
    </source>
</reference>
<dbReference type="GO" id="GO:0071008">
    <property type="term" value="C:U2-type post-mRNA release spliceosomal complex"/>
    <property type="evidence" value="ECO:0007669"/>
    <property type="project" value="TreeGrafter"/>
</dbReference>
<dbReference type="EMBL" id="NIRI02000042">
    <property type="protein sequence ID" value="KAG5446993.1"/>
    <property type="molecule type" value="Genomic_DNA"/>
</dbReference>
<dbReference type="InterPro" id="IPR022159">
    <property type="entry name" value="STIP/TFIP11_N"/>
</dbReference>
<dbReference type="InterPro" id="IPR045211">
    <property type="entry name" value="TFP11/STIP/Ntr1"/>
</dbReference>
<dbReference type="InterPro" id="IPR000467">
    <property type="entry name" value="G_patch_dom"/>
</dbReference>
<dbReference type="Pfam" id="PF07842">
    <property type="entry name" value="GCFC"/>
    <property type="match status" value="1"/>
</dbReference>
<comment type="caution">
    <text evidence="1">The sequence shown here is derived from an EMBL/GenBank/DDBJ whole genome shotgun (WGS) entry which is preliminary data.</text>
</comment>
<dbReference type="PIRSF" id="PIRSF017706">
    <property type="entry name" value="TFIP11"/>
    <property type="match status" value="1"/>
</dbReference>
<organism evidence="1 2">
    <name type="scientific">Clonorchis sinensis</name>
    <name type="common">Chinese liver fluke</name>
    <dbReference type="NCBI Taxonomy" id="79923"/>
    <lineage>
        <taxon>Eukaryota</taxon>
        <taxon>Metazoa</taxon>
        <taxon>Spiralia</taxon>
        <taxon>Lophotrochozoa</taxon>
        <taxon>Platyhelminthes</taxon>
        <taxon>Trematoda</taxon>
        <taxon>Digenea</taxon>
        <taxon>Opisthorchiida</taxon>
        <taxon>Opisthorchiata</taxon>
        <taxon>Opisthorchiidae</taxon>
        <taxon>Clonorchis</taxon>
    </lineage>
</organism>
<evidence type="ECO:0000313" key="1">
    <source>
        <dbReference type="EMBL" id="KAG5446993.1"/>
    </source>
</evidence>
<dbReference type="Pfam" id="PF12457">
    <property type="entry name" value="TIP_N"/>
    <property type="match status" value="1"/>
</dbReference>
<dbReference type="GO" id="GO:0003676">
    <property type="term" value="F:nucleic acid binding"/>
    <property type="evidence" value="ECO:0007669"/>
    <property type="project" value="InterPro"/>
</dbReference>
<dbReference type="PANTHER" id="PTHR23329:SF1">
    <property type="entry name" value="TUFTELIN-INTERACTING PROTEIN 11"/>
    <property type="match status" value="1"/>
</dbReference>
<dbReference type="Proteomes" id="UP000286415">
    <property type="component" value="Unassembled WGS sequence"/>
</dbReference>
<dbReference type="OrthoDB" id="4822at2759"/>
<evidence type="ECO:0000313" key="2">
    <source>
        <dbReference type="Proteomes" id="UP000286415"/>
    </source>
</evidence>
<dbReference type="GO" id="GO:0000390">
    <property type="term" value="P:spliceosomal complex disassembly"/>
    <property type="evidence" value="ECO:0007669"/>
    <property type="project" value="InterPro"/>
</dbReference>
<dbReference type="InterPro" id="IPR024933">
    <property type="entry name" value="TFP11"/>
</dbReference>
<gene>
    <name evidence="1" type="ORF">CSKR_113979</name>
</gene>
<protein>
    <submittedName>
        <fullName evidence="1">Tuftelin-interacting protein 11</fullName>
    </submittedName>
</protein>
<keyword evidence="2" id="KW-1185">Reference proteome</keyword>
<accession>A0A8T1MCW6</accession>
<dbReference type="Pfam" id="PF01585">
    <property type="entry name" value="G-patch"/>
    <property type="match status" value="1"/>
</dbReference>